<dbReference type="GO" id="GO:0005829">
    <property type="term" value="C:cytosol"/>
    <property type="evidence" value="ECO:0007669"/>
    <property type="project" value="TreeGrafter"/>
</dbReference>
<comment type="subunit">
    <text evidence="2 12">Homodimer.</text>
</comment>
<dbReference type="PROSITE" id="PS00767">
    <property type="entry name" value="THF_DHG_CYH_2"/>
    <property type="match status" value="1"/>
</dbReference>
<comment type="similarity">
    <text evidence="12">Belongs to the tetrahydrofolate dehydrogenase/cyclohydrolase family.</text>
</comment>
<keyword evidence="9 12" id="KW-0368">Histidine biosynthesis</keyword>
<dbReference type="Gene3D" id="3.40.50.720">
    <property type="entry name" value="NAD(P)-binding Rossmann-like Domain"/>
    <property type="match status" value="1"/>
</dbReference>
<keyword evidence="8 12" id="KW-0560">Oxidoreductase</keyword>
<keyword evidence="11 12" id="KW-0511">Multifunctional enzyme</keyword>
<dbReference type="Pfam" id="PF00763">
    <property type="entry name" value="THF_DHG_CYH"/>
    <property type="match status" value="1"/>
</dbReference>
<dbReference type="CDD" id="cd01080">
    <property type="entry name" value="NAD_bind_m-THF_DH_Cyclohyd"/>
    <property type="match status" value="1"/>
</dbReference>
<dbReference type="EC" id="1.5.1.5" evidence="12"/>
<accession>E0XWW6</accession>
<evidence type="ECO:0000259" key="13">
    <source>
        <dbReference type="Pfam" id="PF00763"/>
    </source>
</evidence>
<organism evidence="15">
    <name type="scientific">uncultured delta proteobacterium HF0010_08B07</name>
    <dbReference type="NCBI Taxonomy" id="710821"/>
    <lineage>
        <taxon>Bacteria</taxon>
        <taxon>Deltaproteobacteria</taxon>
        <taxon>environmental samples</taxon>
    </lineage>
</organism>
<keyword evidence="4 12" id="KW-0028">Amino-acid biosynthesis</keyword>
<dbReference type="InterPro" id="IPR036291">
    <property type="entry name" value="NAD(P)-bd_dom_sf"/>
</dbReference>
<dbReference type="GO" id="GO:0009086">
    <property type="term" value="P:methionine biosynthetic process"/>
    <property type="evidence" value="ECO:0007669"/>
    <property type="project" value="UniProtKB-KW"/>
</dbReference>
<gene>
    <name evidence="12" type="primary">folD</name>
</gene>
<evidence type="ECO:0000256" key="10">
    <source>
        <dbReference type="ARBA" id="ARBA00023167"/>
    </source>
</evidence>
<keyword evidence="10 12" id="KW-0486">Methionine biosynthesis</keyword>
<dbReference type="Pfam" id="PF02882">
    <property type="entry name" value="THF_DHG_CYH_C"/>
    <property type="match status" value="1"/>
</dbReference>
<dbReference type="UniPathway" id="UPA00193"/>
<dbReference type="SUPFAM" id="SSF53223">
    <property type="entry name" value="Aminoacid dehydrogenase-like, N-terminal domain"/>
    <property type="match status" value="1"/>
</dbReference>
<comment type="pathway">
    <text evidence="1 12">One-carbon metabolism; tetrahydrofolate interconversion.</text>
</comment>
<dbReference type="InterPro" id="IPR020630">
    <property type="entry name" value="THF_DH/CycHdrlase_cat_dom"/>
</dbReference>
<evidence type="ECO:0000256" key="4">
    <source>
        <dbReference type="ARBA" id="ARBA00022605"/>
    </source>
</evidence>
<dbReference type="InterPro" id="IPR020631">
    <property type="entry name" value="THF_DH/CycHdrlase_NAD-bd_dom"/>
</dbReference>
<dbReference type="GO" id="GO:0004488">
    <property type="term" value="F:methylenetetrahydrofolate dehydrogenase (NADP+) activity"/>
    <property type="evidence" value="ECO:0007669"/>
    <property type="project" value="UniProtKB-UniRule"/>
</dbReference>
<evidence type="ECO:0000256" key="5">
    <source>
        <dbReference type="ARBA" id="ARBA00022755"/>
    </source>
</evidence>
<keyword evidence="7 12" id="KW-0521">NADP</keyword>
<evidence type="ECO:0000256" key="2">
    <source>
        <dbReference type="ARBA" id="ARBA00011738"/>
    </source>
</evidence>
<comment type="function">
    <text evidence="12">Catalyzes the oxidation of 5,10-methylenetetrahydrofolate to 5,10-methenyltetrahydrofolate and then the hydrolysis of 5,10-methenyltetrahydrofolate to 10-formyltetrahydrofolate.</text>
</comment>
<dbReference type="FunFam" id="3.40.50.10860:FF:000005">
    <property type="entry name" value="C-1-tetrahydrofolate synthase, cytoplasmic, putative"/>
    <property type="match status" value="1"/>
</dbReference>
<dbReference type="EC" id="3.5.4.9" evidence="12"/>
<dbReference type="AlphaFoldDB" id="E0XWW6"/>
<protein>
    <recommendedName>
        <fullName evidence="12">Bifunctional protein FolD</fullName>
    </recommendedName>
    <domain>
        <recommendedName>
            <fullName evidence="12">Methylenetetrahydrofolate dehydrogenase</fullName>
            <ecNumber evidence="12">1.5.1.5</ecNumber>
        </recommendedName>
    </domain>
    <domain>
        <recommendedName>
            <fullName evidence="12">Methenyltetrahydrofolate cyclohydrolase</fullName>
            <ecNumber evidence="12">3.5.4.9</ecNumber>
        </recommendedName>
    </domain>
</protein>
<dbReference type="Gene3D" id="3.40.50.10860">
    <property type="entry name" value="Leucine Dehydrogenase, chain A, domain 1"/>
    <property type="match status" value="1"/>
</dbReference>
<dbReference type="PANTHER" id="PTHR48099">
    <property type="entry name" value="C-1-TETRAHYDROFOLATE SYNTHASE, CYTOPLASMIC-RELATED"/>
    <property type="match status" value="1"/>
</dbReference>
<keyword evidence="6 12" id="KW-0378">Hydrolase</keyword>
<evidence type="ECO:0000256" key="12">
    <source>
        <dbReference type="HAMAP-Rule" id="MF_01576"/>
    </source>
</evidence>
<dbReference type="EMBL" id="GU474903">
    <property type="protein sequence ID" value="ADI18907.1"/>
    <property type="molecule type" value="Genomic_DNA"/>
</dbReference>
<feature type="binding site" evidence="12">
    <location>
        <begin position="178"/>
        <end position="180"/>
    </location>
    <ligand>
        <name>NADP(+)</name>
        <dbReference type="ChEBI" id="CHEBI:58349"/>
    </ligand>
</feature>
<dbReference type="HAMAP" id="MF_01576">
    <property type="entry name" value="THF_DHG_CYH"/>
    <property type="match status" value="1"/>
</dbReference>
<evidence type="ECO:0000256" key="11">
    <source>
        <dbReference type="ARBA" id="ARBA00023268"/>
    </source>
</evidence>
<evidence type="ECO:0000256" key="3">
    <source>
        <dbReference type="ARBA" id="ARBA00022563"/>
    </source>
</evidence>
<evidence type="ECO:0000256" key="7">
    <source>
        <dbReference type="ARBA" id="ARBA00022857"/>
    </source>
</evidence>
<comment type="caution">
    <text evidence="12">Lacks conserved residue(s) required for the propagation of feature annotation.</text>
</comment>
<dbReference type="InterPro" id="IPR020867">
    <property type="entry name" value="THF_DH/CycHdrlase_CS"/>
</dbReference>
<reference evidence="15" key="1">
    <citation type="journal article" date="2011" name="Environ. Microbiol.">
        <title>Time-series analyses of Monterey Bay coastal microbial picoplankton using a 'genome proxy' microarray.</title>
        <authorList>
            <person name="Rich V.I."/>
            <person name="Pham V.D."/>
            <person name="Eppley J."/>
            <person name="Shi Y."/>
            <person name="DeLong E.F."/>
        </authorList>
    </citation>
    <scope>NUCLEOTIDE SEQUENCE</scope>
</reference>
<evidence type="ECO:0000256" key="6">
    <source>
        <dbReference type="ARBA" id="ARBA00022801"/>
    </source>
</evidence>
<dbReference type="GO" id="GO:0000105">
    <property type="term" value="P:L-histidine biosynthetic process"/>
    <property type="evidence" value="ECO:0007669"/>
    <property type="project" value="UniProtKB-KW"/>
</dbReference>
<dbReference type="InterPro" id="IPR046346">
    <property type="entry name" value="Aminoacid_DH-like_N_sf"/>
</dbReference>
<evidence type="ECO:0000313" key="15">
    <source>
        <dbReference type="EMBL" id="ADI18907.1"/>
    </source>
</evidence>
<evidence type="ECO:0000256" key="9">
    <source>
        <dbReference type="ARBA" id="ARBA00023102"/>
    </source>
</evidence>
<feature type="domain" description="Tetrahydrofolate dehydrogenase/cyclohydrolase NAD(P)-binding" evidence="14">
    <location>
        <begin position="152"/>
        <end position="293"/>
    </location>
</feature>
<feature type="domain" description="Tetrahydrofolate dehydrogenase/cyclohydrolase catalytic" evidence="13">
    <location>
        <begin position="9"/>
        <end position="126"/>
    </location>
</feature>
<dbReference type="FunFam" id="3.40.50.720:FF:000094">
    <property type="entry name" value="Bifunctional protein FolD"/>
    <property type="match status" value="1"/>
</dbReference>
<sequence length="301" mass="32572">MTQSTATLINGTQIASAQRQEIKTRVDKLKEHGVIPKLAVLLVGGHPPSQIYVKYKQKAAKEVGIATAIHHFDESVDLKTLYKCVDQLNTDKQIHGILVQLPLPKHFSNEEMWSVVERVSPQKDVDGLHPSNQGLIAHSNGLPHAPQRGFVACTPLGCLRLLQEYVGDLEGLHAVVVGRSRIVGHPMANLLTKANATVTLCHSRTKHLSQHLKVADIIIAAAGIPQLIKAEDVSDKAVIIDVGIHRLANGRLCGDADFEQLNQKVKAISPVPGGVGPMTIASLMNNVCLAAERIQQHSPNT</sequence>
<comment type="catalytic activity">
    <reaction evidence="12">
        <text>(6R)-5,10-methylene-5,6,7,8-tetrahydrofolate + NADP(+) = (6R)-5,10-methenyltetrahydrofolate + NADPH</text>
        <dbReference type="Rhea" id="RHEA:22812"/>
        <dbReference type="ChEBI" id="CHEBI:15636"/>
        <dbReference type="ChEBI" id="CHEBI:57455"/>
        <dbReference type="ChEBI" id="CHEBI:57783"/>
        <dbReference type="ChEBI" id="CHEBI:58349"/>
        <dbReference type="EC" id="1.5.1.5"/>
    </reaction>
</comment>
<proteinExistence type="inferred from homology"/>
<dbReference type="InterPro" id="IPR000672">
    <property type="entry name" value="THF_DH/CycHdrlase"/>
</dbReference>
<dbReference type="GO" id="GO:0035999">
    <property type="term" value="P:tetrahydrofolate interconversion"/>
    <property type="evidence" value="ECO:0007669"/>
    <property type="project" value="UniProtKB-UniRule"/>
</dbReference>
<dbReference type="PANTHER" id="PTHR48099:SF5">
    <property type="entry name" value="C-1-TETRAHYDROFOLATE SYNTHASE, CYTOPLASMIC"/>
    <property type="match status" value="1"/>
</dbReference>
<dbReference type="GO" id="GO:0006164">
    <property type="term" value="P:purine nucleotide biosynthetic process"/>
    <property type="evidence" value="ECO:0007669"/>
    <property type="project" value="UniProtKB-KW"/>
</dbReference>
<comment type="catalytic activity">
    <reaction evidence="12">
        <text>(6R)-5,10-methenyltetrahydrofolate + H2O = (6R)-10-formyltetrahydrofolate + H(+)</text>
        <dbReference type="Rhea" id="RHEA:23700"/>
        <dbReference type="ChEBI" id="CHEBI:15377"/>
        <dbReference type="ChEBI" id="CHEBI:15378"/>
        <dbReference type="ChEBI" id="CHEBI:57455"/>
        <dbReference type="ChEBI" id="CHEBI:195366"/>
        <dbReference type="EC" id="3.5.4.9"/>
    </reaction>
</comment>
<dbReference type="SUPFAM" id="SSF51735">
    <property type="entry name" value="NAD(P)-binding Rossmann-fold domains"/>
    <property type="match status" value="1"/>
</dbReference>
<evidence type="ECO:0000259" key="14">
    <source>
        <dbReference type="Pfam" id="PF02882"/>
    </source>
</evidence>
<dbReference type="PRINTS" id="PR00085">
    <property type="entry name" value="THFDHDRGNASE"/>
</dbReference>
<name>E0XWW6_9DELT</name>
<dbReference type="GO" id="GO:0004477">
    <property type="term" value="F:methenyltetrahydrofolate cyclohydrolase activity"/>
    <property type="evidence" value="ECO:0007669"/>
    <property type="project" value="UniProtKB-UniRule"/>
</dbReference>
<keyword evidence="5 12" id="KW-0658">Purine biosynthesis</keyword>
<evidence type="ECO:0000256" key="1">
    <source>
        <dbReference type="ARBA" id="ARBA00004777"/>
    </source>
</evidence>
<keyword evidence="3 12" id="KW-0554">One-carbon metabolism</keyword>
<evidence type="ECO:0000256" key="8">
    <source>
        <dbReference type="ARBA" id="ARBA00023002"/>
    </source>
</evidence>
<feature type="binding site" evidence="12">
    <location>
        <position position="244"/>
    </location>
    <ligand>
        <name>NADP(+)</name>
        <dbReference type="ChEBI" id="CHEBI:58349"/>
    </ligand>
</feature>